<evidence type="ECO:0000259" key="5">
    <source>
        <dbReference type="Pfam" id="PF01694"/>
    </source>
</evidence>
<evidence type="ECO:0000256" key="2">
    <source>
        <dbReference type="ARBA" id="ARBA00022692"/>
    </source>
</evidence>
<dbReference type="Proteomes" id="UP000254260">
    <property type="component" value="Unassembled WGS sequence"/>
</dbReference>
<accession>A0A379IS39</accession>
<evidence type="ECO:0000256" key="4">
    <source>
        <dbReference type="ARBA" id="ARBA00023136"/>
    </source>
</evidence>
<proteinExistence type="predicted"/>
<name>A0A379IS39_ECTME</name>
<dbReference type="GO" id="GO:0016020">
    <property type="term" value="C:membrane"/>
    <property type="evidence" value="ECO:0007669"/>
    <property type="project" value="UniProtKB-SubCell"/>
</dbReference>
<feature type="domain" description="Peptidase S54 rhomboid" evidence="5">
    <location>
        <begin position="49"/>
        <end position="177"/>
    </location>
</feature>
<dbReference type="GeneID" id="57605477"/>
<comment type="subcellular location">
    <subcellularLocation>
        <location evidence="1">Membrane</location>
        <topology evidence="1">Multi-pass membrane protein</topology>
    </subcellularLocation>
</comment>
<sequence length="184" mass="20283">MRRGWLVELRPLLVISGAMLLIQLANGALGGALNLWGLVPRHIEALPGILLAPWLHGSWAHLLSNLSGLLVLGSLVLLRSRRDFFVASAFIIIGSGVLVWLFGRTGLHVGASGWLFGFWGLLLARAWFERSLLDLLLAVLVFFLYGGWFFGLLPRAGVSFEYHLAGAFCGVLYAALSRPRRNHR</sequence>
<evidence type="ECO:0000313" key="6">
    <source>
        <dbReference type="EMBL" id="SUD38966.1"/>
    </source>
</evidence>
<dbReference type="GO" id="GO:0004252">
    <property type="term" value="F:serine-type endopeptidase activity"/>
    <property type="evidence" value="ECO:0007669"/>
    <property type="project" value="InterPro"/>
</dbReference>
<dbReference type="EMBL" id="UGUU01000001">
    <property type="protein sequence ID" value="SUD38966.1"/>
    <property type="molecule type" value="Genomic_DNA"/>
</dbReference>
<dbReference type="Pfam" id="PF01694">
    <property type="entry name" value="Rhomboid"/>
    <property type="match status" value="1"/>
</dbReference>
<protein>
    <submittedName>
        <fullName evidence="6">Rhomboid family protein</fullName>
    </submittedName>
</protein>
<gene>
    <name evidence="6" type="ORF">NCTC10899_01769</name>
</gene>
<organism evidence="6 7">
    <name type="scientific">Ectopseudomonas mendocina</name>
    <name type="common">Pseudomonas mendocina</name>
    <dbReference type="NCBI Taxonomy" id="300"/>
    <lineage>
        <taxon>Bacteria</taxon>
        <taxon>Pseudomonadati</taxon>
        <taxon>Pseudomonadota</taxon>
        <taxon>Gammaproteobacteria</taxon>
        <taxon>Pseudomonadales</taxon>
        <taxon>Pseudomonadaceae</taxon>
        <taxon>Ectopseudomonas</taxon>
    </lineage>
</organism>
<keyword evidence="4" id="KW-0472">Membrane</keyword>
<dbReference type="AlphaFoldDB" id="A0A379IS39"/>
<evidence type="ECO:0000256" key="3">
    <source>
        <dbReference type="ARBA" id="ARBA00022989"/>
    </source>
</evidence>
<reference evidence="6 7" key="1">
    <citation type="submission" date="2018-06" db="EMBL/GenBank/DDBJ databases">
        <authorList>
            <consortium name="Pathogen Informatics"/>
            <person name="Doyle S."/>
        </authorList>
    </citation>
    <scope>NUCLEOTIDE SEQUENCE [LARGE SCALE GENOMIC DNA]</scope>
    <source>
        <strain evidence="6 7">NCTC10899</strain>
    </source>
</reference>
<dbReference type="InterPro" id="IPR035952">
    <property type="entry name" value="Rhomboid-like_sf"/>
</dbReference>
<dbReference type="SUPFAM" id="SSF144091">
    <property type="entry name" value="Rhomboid-like"/>
    <property type="match status" value="1"/>
</dbReference>
<dbReference type="OrthoDB" id="465874at2"/>
<keyword evidence="2" id="KW-0812">Transmembrane</keyword>
<dbReference type="Gene3D" id="1.20.1540.10">
    <property type="entry name" value="Rhomboid-like"/>
    <property type="match status" value="1"/>
</dbReference>
<keyword evidence="3" id="KW-1133">Transmembrane helix</keyword>
<dbReference type="RefSeq" id="WP_017362807.1">
    <property type="nucleotide sequence ID" value="NZ_CAXYQS010000024.1"/>
</dbReference>
<evidence type="ECO:0000256" key="1">
    <source>
        <dbReference type="ARBA" id="ARBA00004141"/>
    </source>
</evidence>
<evidence type="ECO:0000313" key="7">
    <source>
        <dbReference type="Proteomes" id="UP000254260"/>
    </source>
</evidence>
<dbReference type="InterPro" id="IPR022764">
    <property type="entry name" value="Peptidase_S54_rhomboid_dom"/>
</dbReference>